<evidence type="ECO:0000256" key="4">
    <source>
        <dbReference type="ARBA" id="ARBA00022692"/>
    </source>
</evidence>
<proteinExistence type="inferred from homology"/>
<dbReference type="KEGG" id="fiy:BN1229_v1_2094"/>
<feature type="transmembrane region" description="Helical" evidence="7">
    <location>
        <begin position="150"/>
        <end position="167"/>
    </location>
</feature>
<feature type="transmembrane region" description="Helical" evidence="7">
    <location>
        <begin position="54"/>
        <end position="73"/>
    </location>
</feature>
<comment type="similarity">
    <text evidence="2">Belongs to the CPA3 antiporters (TC 2.A.63) subunit B family.</text>
</comment>
<dbReference type="EMBL" id="LN829119">
    <property type="protein sequence ID" value="CPR19288.1"/>
    <property type="molecule type" value="Genomic_DNA"/>
</dbReference>
<protein>
    <submittedName>
        <fullName evidence="10">Putative subunit of the multisubunit Na+/H+ antiporter</fullName>
    </submittedName>
</protein>
<keyword evidence="4 7" id="KW-0812">Transmembrane</keyword>
<keyword evidence="6 7" id="KW-0472">Membrane</keyword>
<feature type="domain" description="Na+/H+ antiporter MnhB subunit-related protein" evidence="8">
    <location>
        <begin position="188"/>
        <end position="300"/>
    </location>
</feature>
<feature type="transmembrane region" description="Helical" evidence="7">
    <location>
        <begin position="282"/>
        <end position="304"/>
    </location>
</feature>
<evidence type="ECO:0000256" key="2">
    <source>
        <dbReference type="ARBA" id="ARBA00009425"/>
    </source>
</evidence>
<keyword evidence="11" id="KW-1185">Reference proteome</keyword>
<gene>
    <name evidence="10" type="ORF">YBN1229_v1_2094</name>
</gene>
<dbReference type="GO" id="GO:0005886">
    <property type="term" value="C:plasma membrane"/>
    <property type="evidence" value="ECO:0007669"/>
    <property type="project" value="UniProtKB-SubCell"/>
</dbReference>
<keyword evidence="5 7" id="KW-1133">Transmembrane helix</keyword>
<keyword evidence="3" id="KW-1003">Cell membrane</keyword>
<evidence type="ECO:0000256" key="1">
    <source>
        <dbReference type="ARBA" id="ARBA00004651"/>
    </source>
</evidence>
<dbReference type="PANTHER" id="PTHR33932">
    <property type="entry name" value="NA(+)/H(+) ANTIPORTER SUBUNIT B"/>
    <property type="match status" value="1"/>
</dbReference>
<evidence type="ECO:0000256" key="7">
    <source>
        <dbReference type="SAM" id="Phobius"/>
    </source>
</evidence>
<dbReference type="InterPro" id="IPR050622">
    <property type="entry name" value="CPA3_antiporter_subunitB"/>
</dbReference>
<evidence type="ECO:0000313" key="11">
    <source>
        <dbReference type="Proteomes" id="UP000033187"/>
    </source>
</evidence>
<feature type="transmembrane region" description="Helical" evidence="7">
    <location>
        <begin position="29"/>
        <end position="47"/>
    </location>
</feature>
<feature type="transmembrane region" description="Helical" evidence="7">
    <location>
        <begin position="187"/>
        <end position="208"/>
    </location>
</feature>
<name>A0A0D6JFI2_9HYPH</name>
<sequence length="313" mass="32615">MTMASVFDVTLVCLILAVGAWSTFARLTFSAIVIFIVYGLLLSLAWVRLAAVDVALTEAAIGSGVTGMLLLNAVARLRSTDAAPTPSRSSVNIAAGVFCTLITASLAGLVLVPPQVPVSLAPSVMESLGQSGLGNPVAGVLFVYRSLDTLLEKVVLVLALIAVWSLAPDGLWGGKPALRPFPQRDSVLIFLARTVPPIGIMIGIYMFWVGADEPGGAFQGGAVLAAMWILVMIAGLAAVPPTSSHALRLALIVGPVVFLAIGILGIFLTGTFLAYPEGYAKPLIIAIEATLTFSIGVTLAMHVVGPPEREWRS</sequence>
<feature type="transmembrane region" description="Helical" evidence="7">
    <location>
        <begin position="93"/>
        <end position="112"/>
    </location>
</feature>
<feature type="transmembrane region" description="Helical" evidence="7">
    <location>
        <begin position="220"/>
        <end position="239"/>
    </location>
</feature>
<accession>A0A0D6JFI2</accession>
<dbReference type="AlphaFoldDB" id="A0A0D6JFI2"/>
<evidence type="ECO:0000256" key="5">
    <source>
        <dbReference type="ARBA" id="ARBA00022989"/>
    </source>
</evidence>
<dbReference type="Pfam" id="PF13244">
    <property type="entry name" value="MbhD"/>
    <property type="match status" value="1"/>
</dbReference>
<evidence type="ECO:0000313" key="10">
    <source>
        <dbReference type="EMBL" id="CPR19288.1"/>
    </source>
</evidence>
<dbReference type="Proteomes" id="UP000033187">
    <property type="component" value="Chromosome 1"/>
</dbReference>
<organism evidence="10 11">
    <name type="scientific">Candidatus Filomicrobium marinum</name>
    <dbReference type="NCBI Taxonomy" id="1608628"/>
    <lineage>
        <taxon>Bacteria</taxon>
        <taxon>Pseudomonadati</taxon>
        <taxon>Pseudomonadota</taxon>
        <taxon>Alphaproteobacteria</taxon>
        <taxon>Hyphomicrobiales</taxon>
        <taxon>Hyphomicrobiaceae</taxon>
        <taxon>Filomicrobium</taxon>
    </lineage>
</organism>
<evidence type="ECO:0000256" key="3">
    <source>
        <dbReference type="ARBA" id="ARBA00022475"/>
    </source>
</evidence>
<evidence type="ECO:0000259" key="9">
    <source>
        <dbReference type="Pfam" id="PF13244"/>
    </source>
</evidence>
<feature type="domain" description="MrpA C-terminal/MbhD" evidence="9">
    <location>
        <begin position="14"/>
        <end position="78"/>
    </location>
</feature>
<feature type="transmembrane region" description="Helical" evidence="7">
    <location>
        <begin position="251"/>
        <end position="276"/>
    </location>
</feature>
<evidence type="ECO:0000256" key="6">
    <source>
        <dbReference type="ARBA" id="ARBA00023136"/>
    </source>
</evidence>
<evidence type="ECO:0000259" key="8">
    <source>
        <dbReference type="Pfam" id="PF04039"/>
    </source>
</evidence>
<reference evidence="11" key="1">
    <citation type="submission" date="2015-02" db="EMBL/GenBank/DDBJ databases">
        <authorList>
            <person name="Chooi Y.-H."/>
        </authorList>
    </citation>
    <scope>NUCLEOTIDE SEQUENCE [LARGE SCALE GENOMIC DNA]</scope>
    <source>
        <strain evidence="11">strain Y</strain>
    </source>
</reference>
<comment type="subcellular location">
    <subcellularLocation>
        <location evidence="1">Cell membrane</location>
        <topology evidence="1">Multi-pass membrane protein</topology>
    </subcellularLocation>
</comment>
<dbReference type="PANTHER" id="PTHR33932:SF4">
    <property type="entry name" value="NA(+)_H(+) ANTIPORTER SUBUNIT B"/>
    <property type="match status" value="1"/>
</dbReference>
<dbReference type="Pfam" id="PF04039">
    <property type="entry name" value="MnhB"/>
    <property type="match status" value="1"/>
</dbReference>
<dbReference type="InterPro" id="IPR007182">
    <property type="entry name" value="MnhB"/>
</dbReference>
<dbReference type="InterPro" id="IPR025383">
    <property type="entry name" value="MrpA_C/MbhD"/>
</dbReference>
<dbReference type="OrthoDB" id="4962908at2"/>
<dbReference type="KEGG" id="fil:BN1229_v1_2094"/>